<dbReference type="AlphaFoldDB" id="A0A8B6HHI9"/>
<accession>A0A8B6HHI9</accession>
<sequence length="240" mass="27626">MLGKNIHLFHELNAFPIPLDIRRLKHGEGILSTMKKENAKYHNLFVIKFNNTKLERAQKRNMSQIPSGSSSDCTSPKLFSCMITKERSKRQTEIESSCTQEETIMKETPLAELVTYIFETQRNSEESVVFRLADLANLYDERLAQLGSSSAQVHSTRLKDKLLRKMPELEAHLKGRDVLLMFEKDIGPAIAFACDYNDTMHMEKTAEMIRCQLVTTKTTFSRSLVSEDMMKAYPNLCYSW</sequence>
<dbReference type="EMBL" id="UYJE01010120">
    <property type="protein sequence ID" value="VDI79895.1"/>
    <property type="molecule type" value="Genomic_DNA"/>
</dbReference>
<protein>
    <submittedName>
        <fullName evidence="1">Uncharacterized protein</fullName>
    </submittedName>
</protein>
<comment type="caution">
    <text evidence="1">The sequence shown here is derived from an EMBL/GenBank/DDBJ whole genome shotgun (WGS) entry which is preliminary data.</text>
</comment>
<name>A0A8B6HHI9_MYTGA</name>
<dbReference type="OrthoDB" id="7297429at2759"/>
<evidence type="ECO:0000313" key="2">
    <source>
        <dbReference type="Proteomes" id="UP000596742"/>
    </source>
</evidence>
<keyword evidence="2" id="KW-1185">Reference proteome</keyword>
<evidence type="ECO:0000313" key="1">
    <source>
        <dbReference type="EMBL" id="VDI79895.1"/>
    </source>
</evidence>
<proteinExistence type="predicted"/>
<reference evidence="1" key="1">
    <citation type="submission" date="2018-11" db="EMBL/GenBank/DDBJ databases">
        <authorList>
            <person name="Alioto T."/>
            <person name="Alioto T."/>
        </authorList>
    </citation>
    <scope>NUCLEOTIDE SEQUENCE</scope>
</reference>
<organism evidence="1 2">
    <name type="scientific">Mytilus galloprovincialis</name>
    <name type="common">Mediterranean mussel</name>
    <dbReference type="NCBI Taxonomy" id="29158"/>
    <lineage>
        <taxon>Eukaryota</taxon>
        <taxon>Metazoa</taxon>
        <taxon>Spiralia</taxon>
        <taxon>Lophotrochozoa</taxon>
        <taxon>Mollusca</taxon>
        <taxon>Bivalvia</taxon>
        <taxon>Autobranchia</taxon>
        <taxon>Pteriomorphia</taxon>
        <taxon>Mytilida</taxon>
        <taxon>Mytiloidea</taxon>
        <taxon>Mytilidae</taxon>
        <taxon>Mytilinae</taxon>
        <taxon>Mytilus</taxon>
    </lineage>
</organism>
<dbReference type="PANTHER" id="PTHR47018">
    <property type="entry name" value="CXC DOMAIN-CONTAINING PROTEIN-RELATED"/>
    <property type="match status" value="1"/>
</dbReference>
<dbReference type="Proteomes" id="UP000596742">
    <property type="component" value="Unassembled WGS sequence"/>
</dbReference>
<gene>
    <name evidence="1" type="ORF">MGAL_10B087587</name>
</gene>